<evidence type="ECO:0008006" key="2">
    <source>
        <dbReference type="Google" id="ProtNLM"/>
    </source>
</evidence>
<name>A0AAW2NKL8_9LAMI</name>
<protein>
    <recommendedName>
        <fullName evidence="2">S-adenosyl-L-methionine-dependent methyltransferase</fullName>
    </recommendedName>
</protein>
<comment type="caution">
    <text evidence="1">The sequence shown here is derived from an EMBL/GenBank/DDBJ whole genome shotgun (WGS) entry which is preliminary data.</text>
</comment>
<evidence type="ECO:0000313" key="1">
    <source>
        <dbReference type="EMBL" id="KAL0344224.1"/>
    </source>
</evidence>
<proteinExistence type="predicted"/>
<dbReference type="SUPFAM" id="SSF53335">
    <property type="entry name" value="S-adenosyl-L-methionine-dependent methyltransferases"/>
    <property type="match status" value="1"/>
</dbReference>
<dbReference type="Gene3D" id="3.40.50.150">
    <property type="entry name" value="Vaccinia Virus protein VP39"/>
    <property type="match status" value="2"/>
</dbReference>
<accession>A0AAW2NKL8</accession>
<gene>
    <name evidence="1" type="ORF">Sangu_1309800</name>
</gene>
<dbReference type="AlphaFoldDB" id="A0AAW2NKL8"/>
<reference evidence="1" key="2">
    <citation type="journal article" date="2024" name="Plant">
        <title>Genomic evolution and insights into agronomic trait innovations of Sesamum species.</title>
        <authorList>
            <person name="Miao H."/>
            <person name="Wang L."/>
            <person name="Qu L."/>
            <person name="Liu H."/>
            <person name="Sun Y."/>
            <person name="Le M."/>
            <person name="Wang Q."/>
            <person name="Wei S."/>
            <person name="Zheng Y."/>
            <person name="Lin W."/>
            <person name="Duan Y."/>
            <person name="Cao H."/>
            <person name="Xiong S."/>
            <person name="Wang X."/>
            <person name="Wei L."/>
            <person name="Li C."/>
            <person name="Ma Q."/>
            <person name="Ju M."/>
            <person name="Zhao R."/>
            <person name="Li G."/>
            <person name="Mu C."/>
            <person name="Tian Q."/>
            <person name="Mei H."/>
            <person name="Zhang T."/>
            <person name="Gao T."/>
            <person name="Zhang H."/>
        </authorList>
    </citation>
    <scope>NUCLEOTIDE SEQUENCE</scope>
    <source>
        <strain evidence="1">G01</strain>
    </source>
</reference>
<sequence length="345" mass="37706">FIPSSMSMMMGCSLQLRLPPSPPPTLCYSSYSFLLPTTAAKSPTSRCYGSSSTSSAAARKKGKQVKAVLQSAAAQKPEKEDEDEEDFQVLTAIKTVYNHILILDTPKSRLLLLDSTHNVHSMLNKGTKWTGSYWDEFATLPPLLPQGPIAIFGLGGGTSAHLMLDLWPSLQLEGWEIDEIGLPRPVTSRSTLRMVEYLIFTLVISPDAAISGGYAGIIIDLFAEGKVLPQLEQAATWLELYDRLMPNGRLMVNCGAGEDSLTANNAVSQHDGSSIDGTWKLNATIRALCEAFPGQVNWKKMPQSACENYLALTGSLPDLCTWSDALPKELKSSVIQWRACNIHDR</sequence>
<feature type="non-terminal residue" evidence="1">
    <location>
        <position position="1"/>
    </location>
</feature>
<reference evidence="1" key="1">
    <citation type="submission" date="2020-06" db="EMBL/GenBank/DDBJ databases">
        <authorList>
            <person name="Li T."/>
            <person name="Hu X."/>
            <person name="Zhang T."/>
            <person name="Song X."/>
            <person name="Zhang H."/>
            <person name="Dai N."/>
            <person name="Sheng W."/>
            <person name="Hou X."/>
            <person name="Wei L."/>
        </authorList>
    </citation>
    <scope>NUCLEOTIDE SEQUENCE</scope>
    <source>
        <strain evidence="1">G01</strain>
        <tissue evidence="1">Leaf</tissue>
    </source>
</reference>
<dbReference type="EMBL" id="JACGWK010000007">
    <property type="protein sequence ID" value="KAL0344224.1"/>
    <property type="molecule type" value="Genomic_DNA"/>
</dbReference>
<organism evidence="1">
    <name type="scientific">Sesamum angustifolium</name>
    <dbReference type="NCBI Taxonomy" id="2727405"/>
    <lineage>
        <taxon>Eukaryota</taxon>
        <taxon>Viridiplantae</taxon>
        <taxon>Streptophyta</taxon>
        <taxon>Embryophyta</taxon>
        <taxon>Tracheophyta</taxon>
        <taxon>Spermatophyta</taxon>
        <taxon>Magnoliopsida</taxon>
        <taxon>eudicotyledons</taxon>
        <taxon>Gunneridae</taxon>
        <taxon>Pentapetalae</taxon>
        <taxon>asterids</taxon>
        <taxon>lamiids</taxon>
        <taxon>Lamiales</taxon>
        <taxon>Pedaliaceae</taxon>
        <taxon>Sesamum</taxon>
    </lineage>
</organism>
<dbReference type="InterPro" id="IPR029063">
    <property type="entry name" value="SAM-dependent_MTases_sf"/>
</dbReference>